<dbReference type="InterPro" id="IPR000944">
    <property type="entry name" value="Tscrpt_reg_Rrf2"/>
</dbReference>
<sequence>MKLTLGRRADYSVRAVLDLARHHGRGRRTARAIAAEMAVPATYLPALLAELVRAELVVSVAGRSGGYELARAPETISLLEVIEAVDEDPPRECVLRGGPCRWQDACAVHEPLGEAREALRASLAGATFAELVRRDRELESAETVPEGAGSGGAAG</sequence>
<dbReference type="GO" id="GO:0005829">
    <property type="term" value="C:cytosol"/>
    <property type="evidence" value="ECO:0007669"/>
    <property type="project" value="TreeGrafter"/>
</dbReference>
<dbReference type="SUPFAM" id="SSF46785">
    <property type="entry name" value="Winged helix' DNA-binding domain"/>
    <property type="match status" value="1"/>
</dbReference>
<dbReference type="PANTHER" id="PTHR33221">
    <property type="entry name" value="WINGED HELIX-TURN-HELIX TRANSCRIPTIONAL REGULATOR, RRF2 FAMILY"/>
    <property type="match status" value="1"/>
</dbReference>
<dbReference type="InterPro" id="IPR036390">
    <property type="entry name" value="WH_DNA-bd_sf"/>
</dbReference>
<accession>A0A8J3ESQ1</accession>
<gene>
    <name evidence="1" type="ORF">GCM10011354_04350</name>
</gene>
<reference evidence="1" key="2">
    <citation type="submission" date="2020-09" db="EMBL/GenBank/DDBJ databases">
        <authorList>
            <person name="Sun Q."/>
            <person name="Zhou Y."/>
        </authorList>
    </citation>
    <scope>NUCLEOTIDE SEQUENCE</scope>
    <source>
        <strain evidence="1">CGMCC 1.14988</strain>
    </source>
</reference>
<dbReference type="NCBIfam" id="TIGR00738">
    <property type="entry name" value="rrf2_super"/>
    <property type="match status" value="1"/>
</dbReference>
<keyword evidence="2" id="KW-1185">Reference proteome</keyword>
<dbReference type="GO" id="GO:0003700">
    <property type="term" value="F:DNA-binding transcription factor activity"/>
    <property type="evidence" value="ECO:0007669"/>
    <property type="project" value="TreeGrafter"/>
</dbReference>
<dbReference type="EMBL" id="BMHA01000001">
    <property type="protein sequence ID" value="GGI03499.1"/>
    <property type="molecule type" value="Genomic_DNA"/>
</dbReference>
<name>A0A8J3ESQ1_9ACTN</name>
<evidence type="ECO:0008006" key="3">
    <source>
        <dbReference type="Google" id="ProtNLM"/>
    </source>
</evidence>
<evidence type="ECO:0000313" key="2">
    <source>
        <dbReference type="Proteomes" id="UP000650511"/>
    </source>
</evidence>
<dbReference type="InterPro" id="IPR036388">
    <property type="entry name" value="WH-like_DNA-bd_sf"/>
</dbReference>
<comment type="caution">
    <text evidence="1">The sequence shown here is derived from an EMBL/GenBank/DDBJ whole genome shotgun (WGS) entry which is preliminary data.</text>
</comment>
<proteinExistence type="predicted"/>
<dbReference type="Proteomes" id="UP000650511">
    <property type="component" value="Unassembled WGS sequence"/>
</dbReference>
<dbReference type="PROSITE" id="PS51197">
    <property type="entry name" value="HTH_RRF2_2"/>
    <property type="match status" value="1"/>
</dbReference>
<dbReference type="PANTHER" id="PTHR33221:SF15">
    <property type="entry name" value="HTH-TYPE TRANSCRIPTIONAL REGULATOR YWGB-RELATED"/>
    <property type="match status" value="1"/>
</dbReference>
<dbReference type="Gene3D" id="1.10.10.10">
    <property type="entry name" value="Winged helix-like DNA-binding domain superfamily/Winged helix DNA-binding domain"/>
    <property type="match status" value="1"/>
</dbReference>
<dbReference type="AlphaFoldDB" id="A0A8J3ESQ1"/>
<evidence type="ECO:0000313" key="1">
    <source>
        <dbReference type="EMBL" id="GGI03499.1"/>
    </source>
</evidence>
<dbReference type="Pfam" id="PF02082">
    <property type="entry name" value="Rrf2"/>
    <property type="match status" value="1"/>
</dbReference>
<organism evidence="1 2">
    <name type="scientific">Egicoccus halophilus</name>
    <dbReference type="NCBI Taxonomy" id="1670830"/>
    <lineage>
        <taxon>Bacteria</taxon>
        <taxon>Bacillati</taxon>
        <taxon>Actinomycetota</taxon>
        <taxon>Nitriliruptoria</taxon>
        <taxon>Egicoccales</taxon>
        <taxon>Egicoccaceae</taxon>
        <taxon>Egicoccus</taxon>
    </lineage>
</organism>
<protein>
    <recommendedName>
        <fullName evidence="3">Rrf2 family transcriptional regulator</fullName>
    </recommendedName>
</protein>
<reference evidence="1" key="1">
    <citation type="journal article" date="2014" name="Int. J. Syst. Evol. Microbiol.">
        <title>Complete genome sequence of Corynebacterium casei LMG S-19264T (=DSM 44701T), isolated from a smear-ripened cheese.</title>
        <authorList>
            <consortium name="US DOE Joint Genome Institute (JGI-PGF)"/>
            <person name="Walter F."/>
            <person name="Albersmeier A."/>
            <person name="Kalinowski J."/>
            <person name="Ruckert C."/>
        </authorList>
    </citation>
    <scope>NUCLEOTIDE SEQUENCE</scope>
    <source>
        <strain evidence="1">CGMCC 1.14988</strain>
    </source>
</reference>